<feature type="region of interest" description="Disordered" evidence="1">
    <location>
        <begin position="84"/>
        <end position="138"/>
    </location>
</feature>
<dbReference type="AlphaFoldDB" id="A0A0Q3J296"/>
<name>A0A0Q3J296_BRADI</name>
<sequence>MATEDCFVDAPRKYTYVWYYRLLAVFDKSLAVFGYPHDTMSPWTPRHTGRYSRMAILAVQTTTTHSHHFKHNTIPLPFSILHRRSTPQQSTEEVRSQGEHPVMSAHQGKGRPGHGKKEGLQFSSNRGEGEFGYSSAGVGEHIQVEGAAGFDSEYDKEY</sequence>
<organism evidence="2">
    <name type="scientific">Brachypodium distachyon</name>
    <name type="common">Purple false brome</name>
    <name type="synonym">Trachynia distachya</name>
    <dbReference type="NCBI Taxonomy" id="15368"/>
    <lineage>
        <taxon>Eukaryota</taxon>
        <taxon>Viridiplantae</taxon>
        <taxon>Streptophyta</taxon>
        <taxon>Embryophyta</taxon>
        <taxon>Tracheophyta</taxon>
        <taxon>Spermatophyta</taxon>
        <taxon>Magnoliopsida</taxon>
        <taxon>Liliopsida</taxon>
        <taxon>Poales</taxon>
        <taxon>Poaceae</taxon>
        <taxon>BOP clade</taxon>
        <taxon>Pooideae</taxon>
        <taxon>Stipodae</taxon>
        <taxon>Brachypodieae</taxon>
        <taxon>Brachypodium</taxon>
    </lineage>
</organism>
<accession>A0A0Q3J296</accession>
<evidence type="ECO:0000313" key="3">
    <source>
        <dbReference type="EnsemblPlants" id="KQK06844"/>
    </source>
</evidence>
<reference evidence="2 3" key="1">
    <citation type="journal article" date="2010" name="Nature">
        <title>Genome sequencing and analysis of the model grass Brachypodium distachyon.</title>
        <authorList>
            <consortium name="International Brachypodium Initiative"/>
        </authorList>
    </citation>
    <scope>NUCLEOTIDE SEQUENCE [LARGE SCALE GENOMIC DNA]</scope>
    <source>
        <strain evidence="2 3">Bd21</strain>
    </source>
</reference>
<gene>
    <name evidence="2" type="ORF">BRADI_2g30522v3</name>
</gene>
<dbReference type="Proteomes" id="UP000008810">
    <property type="component" value="Chromosome 2"/>
</dbReference>
<evidence type="ECO:0000256" key="1">
    <source>
        <dbReference type="SAM" id="MobiDB-lite"/>
    </source>
</evidence>
<proteinExistence type="predicted"/>
<dbReference type="Gramene" id="KQK06844">
    <property type="protein sequence ID" value="KQK06844"/>
    <property type="gene ID" value="BRADI_2g30522v3"/>
</dbReference>
<dbReference type="EnsemblPlants" id="KQK06844">
    <property type="protein sequence ID" value="KQK06844"/>
    <property type="gene ID" value="BRADI_2g30522v3"/>
</dbReference>
<reference evidence="3" key="3">
    <citation type="submission" date="2018-08" db="UniProtKB">
        <authorList>
            <consortium name="EnsemblPlants"/>
        </authorList>
    </citation>
    <scope>IDENTIFICATION</scope>
    <source>
        <strain evidence="3">cv. Bd21</strain>
    </source>
</reference>
<dbReference type="EMBL" id="CM000881">
    <property type="protein sequence ID" value="KQK06844.1"/>
    <property type="molecule type" value="Genomic_DNA"/>
</dbReference>
<protein>
    <submittedName>
        <fullName evidence="2 3">Uncharacterized protein</fullName>
    </submittedName>
</protein>
<keyword evidence="4" id="KW-1185">Reference proteome</keyword>
<evidence type="ECO:0000313" key="2">
    <source>
        <dbReference type="EMBL" id="KQK06844.1"/>
    </source>
</evidence>
<dbReference type="InParanoid" id="A0A0Q3J296"/>
<evidence type="ECO:0000313" key="4">
    <source>
        <dbReference type="Proteomes" id="UP000008810"/>
    </source>
</evidence>
<reference evidence="2" key="2">
    <citation type="submission" date="2017-06" db="EMBL/GenBank/DDBJ databases">
        <title>WGS assembly of Brachypodium distachyon.</title>
        <authorList>
            <consortium name="The International Brachypodium Initiative"/>
            <person name="Lucas S."/>
            <person name="Harmon-Smith M."/>
            <person name="Lail K."/>
            <person name="Tice H."/>
            <person name="Grimwood J."/>
            <person name="Bruce D."/>
            <person name="Barry K."/>
            <person name="Shu S."/>
            <person name="Lindquist E."/>
            <person name="Wang M."/>
            <person name="Pitluck S."/>
            <person name="Vogel J.P."/>
            <person name="Garvin D.F."/>
            <person name="Mockler T.C."/>
            <person name="Schmutz J."/>
            <person name="Rokhsar D."/>
            <person name="Bevan M.W."/>
        </authorList>
    </citation>
    <scope>NUCLEOTIDE SEQUENCE</scope>
    <source>
        <strain evidence="2">Bd21</strain>
    </source>
</reference>